<evidence type="ECO:0000259" key="3">
    <source>
        <dbReference type="Pfam" id="PF20152"/>
    </source>
</evidence>
<dbReference type="OrthoDB" id="2535105at2759"/>
<feature type="transmembrane region" description="Helical" evidence="2">
    <location>
        <begin position="6"/>
        <end position="24"/>
    </location>
</feature>
<accession>A0A9P3GFK1</accession>
<dbReference type="InterPro" id="IPR045339">
    <property type="entry name" value="DUF6534"/>
</dbReference>
<dbReference type="PANTHER" id="PTHR40465">
    <property type="entry name" value="CHROMOSOME 1, WHOLE GENOME SHOTGUN SEQUENCE"/>
    <property type="match status" value="1"/>
</dbReference>
<feature type="transmembrane region" description="Helical" evidence="2">
    <location>
        <begin position="191"/>
        <end position="217"/>
    </location>
</feature>
<keyword evidence="2" id="KW-0472">Membrane</keyword>
<feature type="transmembrane region" description="Helical" evidence="2">
    <location>
        <begin position="83"/>
        <end position="105"/>
    </location>
</feature>
<gene>
    <name evidence="4" type="ORF">PsYK624_101790</name>
</gene>
<dbReference type="Pfam" id="PF20152">
    <property type="entry name" value="DUF6534"/>
    <property type="match status" value="1"/>
</dbReference>
<name>A0A9P3GFK1_9APHY</name>
<reference evidence="4 5" key="1">
    <citation type="submission" date="2021-08" db="EMBL/GenBank/DDBJ databases">
        <title>Draft Genome Sequence of Phanerochaete sordida strain YK-624.</title>
        <authorList>
            <person name="Mori T."/>
            <person name="Dohra H."/>
            <person name="Suzuki T."/>
            <person name="Kawagishi H."/>
            <person name="Hirai H."/>
        </authorList>
    </citation>
    <scope>NUCLEOTIDE SEQUENCE [LARGE SCALE GENOMIC DNA]</scope>
    <source>
        <strain evidence="4 5">YK-624</strain>
    </source>
</reference>
<protein>
    <recommendedName>
        <fullName evidence="3">DUF6534 domain-containing protein</fullName>
    </recommendedName>
</protein>
<feature type="transmembrane region" description="Helical" evidence="2">
    <location>
        <begin position="117"/>
        <end position="139"/>
    </location>
</feature>
<comment type="caution">
    <text evidence="4">The sequence shown here is derived from an EMBL/GenBank/DDBJ whole genome shotgun (WGS) entry which is preliminary data.</text>
</comment>
<dbReference type="Proteomes" id="UP000703269">
    <property type="component" value="Unassembled WGS sequence"/>
</dbReference>
<sequence>MGFDNTLGAVLVAEVFSGMSYSVASMQTYTYYHRSPHDGAVMKFTIFALWILDGLHFAFYSHATYHFTVTSVMSPGSLTSCPWSLALDLATGDLIEIIVSLIFAYRIYRFSSTLWPLIFIIAPSAASFVGAVAITALALKTPNFADFHEKYSWAWYATFSLQAFTDCAITAVLSTLLLIRRTGIKRTDSLIRTLIIYSVNTCALTSSLAVASIITYATMPHNFIFFAIATVVPKLLLNSLLALLNSRDMLRDMHAGQVVSIHISALGSMLVPRSISKAPGVQATRVHSGGVGYPQRVAAPTPDISQGAWERPEDDMA</sequence>
<feature type="domain" description="DUF6534" evidence="3">
    <location>
        <begin position="163"/>
        <end position="248"/>
    </location>
</feature>
<evidence type="ECO:0000256" key="1">
    <source>
        <dbReference type="SAM" id="MobiDB-lite"/>
    </source>
</evidence>
<proteinExistence type="predicted"/>
<dbReference type="AlphaFoldDB" id="A0A9P3GFK1"/>
<evidence type="ECO:0000313" key="5">
    <source>
        <dbReference type="Proteomes" id="UP000703269"/>
    </source>
</evidence>
<evidence type="ECO:0000256" key="2">
    <source>
        <dbReference type="SAM" id="Phobius"/>
    </source>
</evidence>
<keyword evidence="2" id="KW-1133">Transmembrane helix</keyword>
<dbReference type="PANTHER" id="PTHR40465:SF1">
    <property type="entry name" value="DUF6534 DOMAIN-CONTAINING PROTEIN"/>
    <property type="match status" value="1"/>
</dbReference>
<keyword evidence="2" id="KW-0812">Transmembrane</keyword>
<organism evidence="4 5">
    <name type="scientific">Phanerochaete sordida</name>
    <dbReference type="NCBI Taxonomy" id="48140"/>
    <lineage>
        <taxon>Eukaryota</taxon>
        <taxon>Fungi</taxon>
        <taxon>Dikarya</taxon>
        <taxon>Basidiomycota</taxon>
        <taxon>Agaricomycotina</taxon>
        <taxon>Agaricomycetes</taxon>
        <taxon>Polyporales</taxon>
        <taxon>Phanerochaetaceae</taxon>
        <taxon>Phanerochaete</taxon>
    </lineage>
</organism>
<keyword evidence="5" id="KW-1185">Reference proteome</keyword>
<feature type="transmembrane region" description="Helical" evidence="2">
    <location>
        <begin position="159"/>
        <end position="179"/>
    </location>
</feature>
<feature type="transmembrane region" description="Helical" evidence="2">
    <location>
        <begin position="223"/>
        <end position="244"/>
    </location>
</feature>
<feature type="region of interest" description="Disordered" evidence="1">
    <location>
        <begin position="298"/>
        <end position="317"/>
    </location>
</feature>
<evidence type="ECO:0000313" key="4">
    <source>
        <dbReference type="EMBL" id="GJE94011.1"/>
    </source>
</evidence>
<feature type="transmembrane region" description="Helical" evidence="2">
    <location>
        <begin position="44"/>
        <end position="63"/>
    </location>
</feature>
<dbReference type="EMBL" id="BPQB01000036">
    <property type="protein sequence ID" value="GJE94011.1"/>
    <property type="molecule type" value="Genomic_DNA"/>
</dbReference>